<dbReference type="RefSeq" id="WP_093054530.1">
    <property type="nucleotide sequence ID" value="NZ_FOGT01000016.1"/>
</dbReference>
<evidence type="ECO:0000313" key="1">
    <source>
        <dbReference type="EMBL" id="SES31689.1"/>
    </source>
</evidence>
<dbReference type="EMBL" id="FOGT01000016">
    <property type="protein sequence ID" value="SES31689.1"/>
    <property type="molecule type" value="Genomic_DNA"/>
</dbReference>
<dbReference type="Proteomes" id="UP000198571">
    <property type="component" value="Unassembled WGS sequence"/>
</dbReference>
<dbReference type="STRING" id="1601833.SAMN05518684_11629"/>
<keyword evidence="2" id="KW-1185">Reference proteome</keyword>
<accession>A0A1H9WD13</accession>
<evidence type="ECO:0000313" key="2">
    <source>
        <dbReference type="Proteomes" id="UP000198571"/>
    </source>
</evidence>
<organism evidence="1 2">
    <name type="scientific">Salipaludibacillus aurantiacus</name>
    <dbReference type="NCBI Taxonomy" id="1601833"/>
    <lineage>
        <taxon>Bacteria</taxon>
        <taxon>Bacillati</taxon>
        <taxon>Bacillota</taxon>
        <taxon>Bacilli</taxon>
        <taxon>Bacillales</taxon>
        <taxon>Bacillaceae</taxon>
    </lineage>
</organism>
<proteinExistence type="predicted"/>
<dbReference type="OrthoDB" id="2936945at2"/>
<reference evidence="2" key="1">
    <citation type="submission" date="2016-10" db="EMBL/GenBank/DDBJ databases">
        <authorList>
            <person name="Varghese N."/>
            <person name="Submissions S."/>
        </authorList>
    </citation>
    <scope>NUCLEOTIDE SEQUENCE [LARGE SCALE GENOMIC DNA]</scope>
    <source>
        <strain evidence="2">S9</strain>
    </source>
</reference>
<protein>
    <submittedName>
        <fullName evidence="1">Uncharacterized protein</fullName>
    </submittedName>
</protein>
<gene>
    <name evidence="1" type="ORF">SAMN05518684_11629</name>
</gene>
<dbReference type="AlphaFoldDB" id="A0A1H9WD13"/>
<sequence>MPYEKNKRQAFEAAQQAYVHMEESYSQIDPGSPDYGHQTRLAEEELNKAFQIISKAYTTASEHQRQQLDLYSQTLERLKQDLM</sequence>
<name>A0A1H9WD13_9BACI</name>